<dbReference type="GO" id="GO:0004337">
    <property type="term" value="F:(2E,6E)-farnesyl diphosphate synthase activity"/>
    <property type="evidence" value="ECO:0007669"/>
    <property type="project" value="TreeGrafter"/>
</dbReference>
<dbReference type="InterPro" id="IPR000092">
    <property type="entry name" value="Polyprenyl_synt"/>
</dbReference>
<organism evidence="7 8">
    <name type="scientific">Dictyostelium firmibasis</name>
    <dbReference type="NCBI Taxonomy" id="79012"/>
    <lineage>
        <taxon>Eukaryota</taxon>
        <taxon>Amoebozoa</taxon>
        <taxon>Evosea</taxon>
        <taxon>Eumycetozoa</taxon>
        <taxon>Dictyostelia</taxon>
        <taxon>Dictyosteliales</taxon>
        <taxon>Dictyosteliaceae</taxon>
        <taxon>Dictyostelium</taxon>
    </lineage>
</organism>
<dbReference type="CDD" id="cd00685">
    <property type="entry name" value="Trans_IPPS_HT"/>
    <property type="match status" value="1"/>
</dbReference>
<keyword evidence="4" id="KW-0460">Magnesium</keyword>
<dbReference type="SFLD" id="SFLDG01017">
    <property type="entry name" value="Polyprenyl_Transferase_Like"/>
    <property type="match status" value="1"/>
</dbReference>
<dbReference type="GO" id="GO:0004161">
    <property type="term" value="F:dimethylallyltranstransferase activity"/>
    <property type="evidence" value="ECO:0007669"/>
    <property type="project" value="TreeGrafter"/>
</dbReference>
<dbReference type="PROSITE" id="PS00444">
    <property type="entry name" value="POLYPRENYL_SYNTHASE_2"/>
    <property type="match status" value="1"/>
</dbReference>
<dbReference type="AlphaFoldDB" id="A0AAN7YSD4"/>
<evidence type="ECO:0008006" key="9">
    <source>
        <dbReference type="Google" id="ProtNLM"/>
    </source>
</evidence>
<proteinExistence type="inferred from homology"/>
<reference evidence="7 8" key="1">
    <citation type="submission" date="2023-11" db="EMBL/GenBank/DDBJ databases">
        <title>Dfirmibasis_genome.</title>
        <authorList>
            <person name="Edelbroek B."/>
            <person name="Kjellin J."/>
            <person name="Jerlstrom-Hultqvist J."/>
            <person name="Soderbom F."/>
        </authorList>
    </citation>
    <scope>NUCLEOTIDE SEQUENCE [LARGE SCALE GENOMIC DNA]</scope>
    <source>
        <strain evidence="7 8">TNS-C-14</strain>
    </source>
</reference>
<keyword evidence="2 6" id="KW-0808">Transferase</keyword>
<dbReference type="PROSITE" id="PS00723">
    <property type="entry name" value="POLYPRENYL_SYNTHASE_1"/>
    <property type="match status" value="1"/>
</dbReference>
<evidence type="ECO:0000256" key="1">
    <source>
        <dbReference type="ARBA" id="ARBA00001946"/>
    </source>
</evidence>
<dbReference type="GO" id="GO:0046872">
    <property type="term" value="F:metal ion binding"/>
    <property type="evidence" value="ECO:0007669"/>
    <property type="project" value="UniProtKB-KW"/>
</dbReference>
<evidence type="ECO:0000256" key="6">
    <source>
        <dbReference type="RuleBase" id="RU004466"/>
    </source>
</evidence>
<comment type="pathway">
    <text evidence="5">Pheromone biosynthesis.</text>
</comment>
<protein>
    <recommendedName>
        <fullName evidence="9">Farnesyl pyrophosphate synthase</fullName>
    </recommendedName>
</protein>
<dbReference type="Proteomes" id="UP001344447">
    <property type="component" value="Unassembled WGS sequence"/>
</dbReference>
<dbReference type="SFLD" id="SFLDS00005">
    <property type="entry name" value="Isoprenoid_Synthase_Type_I"/>
    <property type="match status" value="1"/>
</dbReference>
<dbReference type="InterPro" id="IPR033749">
    <property type="entry name" value="Polyprenyl_synt_CS"/>
</dbReference>
<dbReference type="GO" id="GO:0042811">
    <property type="term" value="P:pheromone biosynthetic process"/>
    <property type="evidence" value="ECO:0007669"/>
    <property type="project" value="UniProtKB-ARBA"/>
</dbReference>
<dbReference type="InterPro" id="IPR039702">
    <property type="entry name" value="FPS1-like"/>
</dbReference>
<keyword evidence="8" id="KW-1185">Reference proteome</keyword>
<dbReference type="GO" id="GO:0005737">
    <property type="term" value="C:cytoplasm"/>
    <property type="evidence" value="ECO:0007669"/>
    <property type="project" value="TreeGrafter"/>
</dbReference>
<dbReference type="Gene3D" id="1.10.600.10">
    <property type="entry name" value="Farnesyl Diphosphate Synthase"/>
    <property type="match status" value="1"/>
</dbReference>
<dbReference type="PANTHER" id="PTHR11525">
    <property type="entry name" value="FARNESYL-PYROPHOSPHATE SYNTHETASE"/>
    <property type="match status" value="1"/>
</dbReference>
<accession>A0AAN7YSD4</accession>
<dbReference type="SUPFAM" id="SSF48576">
    <property type="entry name" value="Terpenoid synthases"/>
    <property type="match status" value="1"/>
</dbReference>
<keyword evidence="3" id="KW-0479">Metal-binding</keyword>
<gene>
    <name evidence="7" type="ORF">RB653_004448</name>
</gene>
<name>A0AAN7YSD4_9MYCE</name>
<dbReference type="InterPro" id="IPR008949">
    <property type="entry name" value="Isoprenoid_synthase_dom_sf"/>
</dbReference>
<evidence type="ECO:0000256" key="3">
    <source>
        <dbReference type="ARBA" id="ARBA00022723"/>
    </source>
</evidence>
<dbReference type="GO" id="GO:0045337">
    <property type="term" value="P:farnesyl diphosphate biosynthetic process"/>
    <property type="evidence" value="ECO:0007669"/>
    <property type="project" value="TreeGrafter"/>
</dbReference>
<evidence type="ECO:0000313" key="8">
    <source>
        <dbReference type="Proteomes" id="UP001344447"/>
    </source>
</evidence>
<evidence type="ECO:0000256" key="2">
    <source>
        <dbReference type="ARBA" id="ARBA00022679"/>
    </source>
</evidence>
<dbReference type="EMBL" id="JAVFKY010000001">
    <property type="protein sequence ID" value="KAK5582859.1"/>
    <property type="molecule type" value="Genomic_DNA"/>
</dbReference>
<sequence length="356" mass="41579">MDYFLKNKNKELDEFSKIFPILMNDIIYELEIQSFPKESIQWIETMLKANAFGGKMNRGISVLHSLELLKENCKLTSNEIFHAQILGWCIELFQAFFLVADDIMDQSITRRGQPCWYRQKKPNSQDFVGSIAINDAFLIESCIYIIIEKYFINESYYSKILNLFHKTSFQTQLGQLLDLINQPNRGDFSLFNLKRYNQIAQYKTAYYSFYLPVALAMLIAKINYEQAFSTAKDILLPMGEFFQVQDDFLDCYGSPAVIGKIGRDIEENKCSWMICQAILNGTPEQTEKLKKHYGIDNPSDVEIVKKIYDEINLKKVFKEYEDKSYNLLIEKIKSICIHVPQGVFLKLLSKIYKRDL</sequence>
<evidence type="ECO:0000313" key="7">
    <source>
        <dbReference type="EMBL" id="KAK5582859.1"/>
    </source>
</evidence>
<evidence type="ECO:0000256" key="4">
    <source>
        <dbReference type="ARBA" id="ARBA00022842"/>
    </source>
</evidence>
<comment type="caution">
    <text evidence="7">The sequence shown here is derived from an EMBL/GenBank/DDBJ whole genome shotgun (WGS) entry which is preliminary data.</text>
</comment>
<comment type="cofactor">
    <cofactor evidence="1">
        <name>Mg(2+)</name>
        <dbReference type="ChEBI" id="CHEBI:18420"/>
    </cofactor>
</comment>
<dbReference type="PANTHER" id="PTHR11525:SF0">
    <property type="entry name" value="FARNESYL PYROPHOSPHATE SYNTHASE"/>
    <property type="match status" value="1"/>
</dbReference>
<comment type="similarity">
    <text evidence="6">Belongs to the FPP/GGPP synthase family.</text>
</comment>
<evidence type="ECO:0000256" key="5">
    <source>
        <dbReference type="ARBA" id="ARBA00033740"/>
    </source>
</evidence>
<dbReference type="FunFam" id="1.10.600.10:FF:000021">
    <property type="entry name" value="Farnesyl pyrophosphate synthase"/>
    <property type="match status" value="1"/>
</dbReference>
<dbReference type="Pfam" id="PF00348">
    <property type="entry name" value="polyprenyl_synt"/>
    <property type="match status" value="1"/>
</dbReference>